<keyword evidence="3" id="KW-1185">Reference proteome</keyword>
<name>A0A017SUT1_9BACT</name>
<sequence length="47" mass="4853">MFQGKGSASRGSQASLSDALVGEEHGGEGMLPACRPAQPEGKRPITR</sequence>
<proteinExistence type="predicted"/>
<evidence type="ECO:0000256" key="1">
    <source>
        <dbReference type="SAM" id="MobiDB-lite"/>
    </source>
</evidence>
<dbReference type="AlphaFoldDB" id="A0A017SUT1"/>
<organism evidence="2 3">
    <name type="scientific">Chondromyces apiculatus DSM 436</name>
    <dbReference type="NCBI Taxonomy" id="1192034"/>
    <lineage>
        <taxon>Bacteria</taxon>
        <taxon>Pseudomonadati</taxon>
        <taxon>Myxococcota</taxon>
        <taxon>Polyangia</taxon>
        <taxon>Polyangiales</taxon>
        <taxon>Polyangiaceae</taxon>
        <taxon>Chondromyces</taxon>
    </lineage>
</organism>
<reference evidence="2 3" key="1">
    <citation type="submission" date="2013-05" db="EMBL/GenBank/DDBJ databases">
        <title>Genome assembly of Chondromyces apiculatus DSM 436.</title>
        <authorList>
            <person name="Sharma G."/>
            <person name="Khatri I."/>
            <person name="Kaur C."/>
            <person name="Mayilraj S."/>
            <person name="Subramanian S."/>
        </authorList>
    </citation>
    <scope>NUCLEOTIDE SEQUENCE [LARGE SCALE GENOMIC DNA]</scope>
    <source>
        <strain evidence="2 3">DSM 436</strain>
    </source>
</reference>
<evidence type="ECO:0000313" key="3">
    <source>
        <dbReference type="Proteomes" id="UP000019678"/>
    </source>
</evidence>
<comment type="caution">
    <text evidence="2">The sequence shown here is derived from an EMBL/GenBank/DDBJ whole genome shotgun (WGS) entry which is preliminary data.</text>
</comment>
<dbReference type="Proteomes" id="UP000019678">
    <property type="component" value="Unassembled WGS sequence"/>
</dbReference>
<feature type="region of interest" description="Disordered" evidence="1">
    <location>
        <begin position="1"/>
        <end position="47"/>
    </location>
</feature>
<protein>
    <submittedName>
        <fullName evidence="2">Uncharacterized protein</fullName>
    </submittedName>
</protein>
<accession>A0A017SUT1</accession>
<evidence type="ECO:0000313" key="2">
    <source>
        <dbReference type="EMBL" id="EYF00517.1"/>
    </source>
</evidence>
<gene>
    <name evidence="2" type="ORF">CAP_0499</name>
</gene>
<dbReference type="EMBL" id="ASRX01000107">
    <property type="protein sequence ID" value="EYF00517.1"/>
    <property type="molecule type" value="Genomic_DNA"/>
</dbReference>